<dbReference type="Gene3D" id="2.60.40.1180">
    <property type="entry name" value="Golgi alpha-mannosidase II"/>
    <property type="match status" value="1"/>
</dbReference>
<organism evidence="7 8">
    <name type="scientific">Pedobacter yulinensis</name>
    <dbReference type="NCBI Taxonomy" id="2126353"/>
    <lineage>
        <taxon>Bacteria</taxon>
        <taxon>Pseudomonadati</taxon>
        <taxon>Bacteroidota</taxon>
        <taxon>Sphingobacteriia</taxon>
        <taxon>Sphingobacteriales</taxon>
        <taxon>Sphingobacteriaceae</taxon>
        <taxon>Pedobacter</taxon>
    </lineage>
</organism>
<dbReference type="InterPro" id="IPR017853">
    <property type="entry name" value="GH"/>
</dbReference>
<dbReference type="SUPFAM" id="SSF51445">
    <property type="entry name" value="(Trans)glycosidases"/>
    <property type="match status" value="1"/>
</dbReference>
<evidence type="ECO:0000256" key="2">
    <source>
        <dbReference type="ARBA" id="ARBA00022729"/>
    </source>
</evidence>
<dbReference type="PANTHER" id="PTHR11069:SF23">
    <property type="entry name" value="LYSOSOMAL ACID GLUCOSYLCERAMIDASE"/>
    <property type="match status" value="1"/>
</dbReference>
<dbReference type="PRINTS" id="PR00843">
    <property type="entry name" value="GLHYDRLASE30"/>
</dbReference>
<comment type="similarity">
    <text evidence="1 4">Belongs to the glycosyl hydrolase 30 family.</text>
</comment>
<keyword evidence="8" id="KW-1185">Reference proteome</keyword>
<accession>A0A2T3HJV1</accession>
<dbReference type="GO" id="GO:0016020">
    <property type="term" value="C:membrane"/>
    <property type="evidence" value="ECO:0007669"/>
    <property type="project" value="GOC"/>
</dbReference>
<evidence type="ECO:0000313" key="8">
    <source>
        <dbReference type="Proteomes" id="UP000240912"/>
    </source>
</evidence>
<comment type="caution">
    <text evidence="7">The sequence shown here is derived from an EMBL/GenBank/DDBJ whole genome shotgun (WGS) entry which is preliminary data.</text>
</comment>
<dbReference type="Proteomes" id="UP000240912">
    <property type="component" value="Unassembled WGS sequence"/>
</dbReference>
<protein>
    <submittedName>
        <fullName evidence="7">Glucosylceramidase</fullName>
    </submittedName>
</protein>
<feature type="domain" description="Glycosyl hydrolase family 30 beta sandwich" evidence="6">
    <location>
        <begin position="398"/>
        <end position="457"/>
    </location>
</feature>
<evidence type="ECO:0000256" key="3">
    <source>
        <dbReference type="ARBA" id="ARBA00022801"/>
    </source>
</evidence>
<evidence type="ECO:0000259" key="6">
    <source>
        <dbReference type="Pfam" id="PF17189"/>
    </source>
</evidence>
<dbReference type="Pfam" id="PF17189">
    <property type="entry name" value="Glyco_hydro_30C"/>
    <property type="match status" value="1"/>
</dbReference>
<evidence type="ECO:0000313" key="7">
    <source>
        <dbReference type="EMBL" id="PST82735.1"/>
    </source>
</evidence>
<keyword evidence="4" id="KW-0326">Glycosidase</keyword>
<reference evidence="7 8" key="1">
    <citation type="submission" date="2018-03" db="EMBL/GenBank/DDBJ databases">
        <authorList>
            <person name="Keele B.F."/>
        </authorList>
    </citation>
    <scope>NUCLEOTIDE SEQUENCE [LARGE SCALE GENOMIC DNA]</scope>
    <source>
        <strain evidence="7 8">YL28-9</strain>
    </source>
</reference>
<dbReference type="AlphaFoldDB" id="A0A2T3HJV1"/>
<dbReference type="InterPro" id="IPR013780">
    <property type="entry name" value="Glyco_hydro_b"/>
</dbReference>
<dbReference type="EMBL" id="PYLS01000005">
    <property type="protein sequence ID" value="PST82735.1"/>
    <property type="molecule type" value="Genomic_DNA"/>
</dbReference>
<evidence type="ECO:0000256" key="4">
    <source>
        <dbReference type="RuleBase" id="RU361188"/>
    </source>
</evidence>
<name>A0A2T3HJV1_9SPHI</name>
<dbReference type="InterPro" id="IPR033453">
    <property type="entry name" value="Glyco_hydro_30_TIM-barrel"/>
</dbReference>
<dbReference type="Pfam" id="PF02055">
    <property type="entry name" value="Glyco_hydro_30"/>
    <property type="match status" value="1"/>
</dbReference>
<dbReference type="OrthoDB" id="9806701at2"/>
<dbReference type="InterPro" id="IPR033452">
    <property type="entry name" value="GH30_C"/>
</dbReference>
<dbReference type="GO" id="GO:0006680">
    <property type="term" value="P:glucosylceramide catabolic process"/>
    <property type="evidence" value="ECO:0007669"/>
    <property type="project" value="TreeGrafter"/>
</dbReference>
<gene>
    <name evidence="7" type="ORF">C7T94_08770</name>
</gene>
<dbReference type="GO" id="GO:0004348">
    <property type="term" value="F:glucosylceramidase activity"/>
    <property type="evidence" value="ECO:0007669"/>
    <property type="project" value="InterPro"/>
</dbReference>
<evidence type="ECO:0000259" key="5">
    <source>
        <dbReference type="Pfam" id="PF02055"/>
    </source>
</evidence>
<keyword evidence="2" id="KW-0732">Signal</keyword>
<keyword evidence="3 4" id="KW-0378">Hydrolase</keyword>
<dbReference type="InterPro" id="IPR001139">
    <property type="entry name" value="Glyco_hydro_30"/>
</dbReference>
<dbReference type="Gene3D" id="3.20.20.80">
    <property type="entry name" value="Glycosidases"/>
    <property type="match status" value="1"/>
</dbReference>
<evidence type="ECO:0000256" key="1">
    <source>
        <dbReference type="ARBA" id="ARBA00005382"/>
    </source>
</evidence>
<proteinExistence type="inferred from homology"/>
<sequence length="459" mass="50202">MACLPVVIFAVLFRPFQSQCQPVVQSWLTSMDQRNLLAAQRAVNLAGYSQGGTADIIVDQSVRYQPVEGFGFALTGGSAQHLIAMDPAKRKMLLRELFGREGIGISYLRLSIGASDLNAFVFSYNDLPAGETDVKLEKFSLAQDELDVVPVLKEILAISPDIRILGSPWSAPVWMKSNGKVQGGRLKDEYYDVYGDYFIRYIRAMSRHGIRIDAVTVQNEPFNDGNTPSMQFLAKEQLRFVRDYLGPKLAAAGLKTKLILYDHNCDAPEYPIAILTDPQARKYVAGTGFHLYAGPVSAMSKVHDAFPDKGLYFTEMMAVNRKEFNVAAPVARIVIGATRNWSRNVILWNLAADQNDDPHTGNGGCSMCQGAITIEGNQVTRNLAYYTIAHASKFVPPGSVRIASTSSGPLAHVAFSTPGGQTVLLVANNSKTAQEFTAGAATGFFKARLEHGSVVTYTW</sequence>
<dbReference type="PANTHER" id="PTHR11069">
    <property type="entry name" value="GLUCOSYLCERAMIDASE"/>
    <property type="match status" value="1"/>
</dbReference>
<feature type="domain" description="Glycosyl hydrolase family 30 TIM-barrel" evidence="5">
    <location>
        <begin position="67"/>
        <end position="395"/>
    </location>
</feature>